<evidence type="ECO:0000256" key="1">
    <source>
        <dbReference type="SAM" id="MobiDB-lite"/>
    </source>
</evidence>
<dbReference type="Gramene" id="ERN00013">
    <property type="protein sequence ID" value="ERN00013"/>
    <property type="gene ID" value="AMTR_s00105p00022970"/>
</dbReference>
<sequence length="163" mass="18549">MGTGTAYQTLLCGTPPVVKFNAAIDKEKDKSEGSGDRVDVRSAQSSDQPPGFERHHGLGLRELPMSPPASTHEDSSDDNSTQEQRRHDLKQRREKQNKKKPRRAGSLYQKSDAYIITPAHFKCVYLPKKKKPCSFRHERFSTHVQDKPPKRRHQNQTSKGMIL</sequence>
<reference evidence="3" key="1">
    <citation type="journal article" date="2013" name="Science">
        <title>The Amborella genome and the evolution of flowering plants.</title>
        <authorList>
            <consortium name="Amborella Genome Project"/>
        </authorList>
    </citation>
    <scope>NUCLEOTIDE SEQUENCE [LARGE SCALE GENOMIC DNA]</scope>
</reference>
<proteinExistence type="predicted"/>
<feature type="compositionally biased region" description="Basic and acidic residues" evidence="1">
    <location>
        <begin position="24"/>
        <end position="40"/>
    </location>
</feature>
<feature type="region of interest" description="Disordered" evidence="1">
    <location>
        <begin position="138"/>
        <end position="163"/>
    </location>
</feature>
<dbReference type="HOGENOM" id="CLU_1629308_0_0_1"/>
<feature type="region of interest" description="Disordered" evidence="1">
    <location>
        <begin position="23"/>
        <end position="109"/>
    </location>
</feature>
<evidence type="ECO:0000313" key="3">
    <source>
        <dbReference type="Proteomes" id="UP000017836"/>
    </source>
</evidence>
<dbReference type="Proteomes" id="UP000017836">
    <property type="component" value="Unassembled WGS sequence"/>
</dbReference>
<dbReference type="AlphaFoldDB" id="W1NWJ9"/>
<gene>
    <name evidence="2" type="ORF">AMTR_s00105p00022970</name>
</gene>
<keyword evidence="3" id="KW-1185">Reference proteome</keyword>
<organism evidence="2 3">
    <name type="scientific">Amborella trichopoda</name>
    <dbReference type="NCBI Taxonomy" id="13333"/>
    <lineage>
        <taxon>Eukaryota</taxon>
        <taxon>Viridiplantae</taxon>
        <taxon>Streptophyta</taxon>
        <taxon>Embryophyta</taxon>
        <taxon>Tracheophyta</taxon>
        <taxon>Spermatophyta</taxon>
        <taxon>Magnoliopsida</taxon>
        <taxon>Amborellales</taxon>
        <taxon>Amborellaceae</taxon>
        <taxon>Amborella</taxon>
    </lineage>
</organism>
<accession>W1NWJ9</accession>
<feature type="compositionally biased region" description="Basic and acidic residues" evidence="1">
    <location>
        <begin position="138"/>
        <end position="148"/>
    </location>
</feature>
<protein>
    <submittedName>
        <fullName evidence="2">Uncharacterized protein</fullName>
    </submittedName>
</protein>
<evidence type="ECO:0000313" key="2">
    <source>
        <dbReference type="EMBL" id="ERN00013.1"/>
    </source>
</evidence>
<dbReference type="EMBL" id="KI394961">
    <property type="protein sequence ID" value="ERN00013.1"/>
    <property type="molecule type" value="Genomic_DNA"/>
</dbReference>
<feature type="compositionally biased region" description="Basic residues" evidence="1">
    <location>
        <begin position="87"/>
        <end position="103"/>
    </location>
</feature>
<name>W1NWJ9_AMBTC</name>